<dbReference type="EMBL" id="BAAAHE010000012">
    <property type="protein sequence ID" value="GAA0615567.1"/>
    <property type="molecule type" value="Genomic_DNA"/>
</dbReference>
<dbReference type="SUPFAM" id="SSF48498">
    <property type="entry name" value="Tetracyclin repressor-like, C-terminal domain"/>
    <property type="match status" value="1"/>
</dbReference>
<accession>A0ABN1GP65</accession>
<evidence type="ECO:0000259" key="5">
    <source>
        <dbReference type="PROSITE" id="PS50977"/>
    </source>
</evidence>
<evidence type="ECO:0000313" key="7">
    <source>
        <dbReference type="Proteomes" id="UP001500957"/>
    </source>
</evidence>
<gene>
    <name evidence="6" type="ORF">GCM10009547_16880</name>
</gene>
<dbReference type="Pfam" id="PF00440">
    <property type="entry name" value="TetR_N"/>
    <property type="match status" value="1"/>
</dbReference>
<dbReference type="Pfam" id="PF13305">
    <property type="entry name" value="TetR_C_33"/>
    <property type="match status" value="1"/>
</dbReference>
<dbReference type="Gene3D" id="1.10.357.10">
    <property type="entry name" value="Tetracycline Repressor, domain 2"/>
    <property type="match status" value="1"/>
</dbReference>
<keyword evidence="7" id="KW-1185">Reference proteome</keyword>
<dbReference type="Proteomes" id="UP001500957">
    <property type="component" value="Unassembled WGS sequence"/>
</dbReference>
<keyword evidence="1" id="KW-0805">Transcription regulation</keyword>
<reference evidence="6 7" key="1">
    <citation type="journal article" date="2019" name="Int. J. Syst. Evol. Microbiol.">
        <title>The Global Catalogue of Microorganisms (GCM) 10K type strain sequencing project: providing services to taxonomists for standard genome sequencing and annotation.</title>
        <authorList>
            <consortium name="The Broad Institute Genomics Platform"/>
            <consortium name="The Broad Institute Genome Sequencing Center for Infectious Disease"/>
            <person name="Wu L."/>
            <person name="Ma J."/>
        </authorList>
    </citation>
    <scope>NUCLEOTIDE SEQUENCE [LARGE SCALE GENOMIC DNA]</scope>
    <source>
        <strain evidence="6 7">JCM 10671</strain>
    </source>
</reference>
<keyword evidence="3" id="KW-0804">Transcription</keyword>
<dbReference type="Gene3D" id="1.10.10.60">
    <property type="entry name" value="Homeodomain-like"/>
    <property type="match status" value="1"/>
</dbReference>
<dbReference type="PANTHER" id="PTHR30055:SF234">
    <property type="entry name" value="HTH-TYPE TRANSCRIPTIONAL REGULATOR BETI"/>
    <property type="match status" value="1"/>
</dbReference>
<dbReference type="InterPro" id="IPR050109">
    <property type="entry name" value="HTH-type_TetR-like_transc_reg"/>
</dbReference>
<dbReference type="SUPFAM" id="SSF46689">
    <property type="entry name" value="Homeodomain-like"/>
    <property type="match status" value="1"/>
</dbReference>
<dbReference type="InterPro" id="IPR036271">
    <property type="entry name" value="Tet_transcr_reg_TetR-rel_C_sf"/>
</dbReference>
<organism evidence="6 7">
    <name type="scientific">Sporichthya brevicatena</name>
    <dbReference type="NCBI Taxonomy" id="171442"/>
    <lineage>
        <taxon>Bacteria</taxon>
        <taxon>Bacillati</taxon>
        <taxon>Actinomycetota</taxon>
        <taxon>Actinomycetes</taxon>
        <taxon>Sporichthyales</taxon>
        <taxon>Sporichthyaceae</taxon>
        <taxon>Sporichthya</taxon>
    </lineage>
</organism>
<feature type="domain" description="HTH tetR-type" evidence="5">
    <location>
        <begin position="21"/>
        <end position="81"/>
    </location>
</feature>
<proteinExistence type="predicted"/>
<dbReference type="PANTHER" id="PTHR30055">
    <property type="entry name" value="HTH-TYPE TRANSCRIPTIONAL REGULATOR RUTR"/>
    <property type="match status" value="1"/>
</dbReference>
<protein>
    <submittedName>
        <fullName evidence="6">TetR/AcrR family transcriptional regulator</fullName>
    </submittedName>
</protein>
<dbReference type="InterPro" id="IPR009057">
    <property type="entry name" value="Homeodomain-like_sf"/>
</dbReference>
<name>A0ABN1GP65_9ACTN</name>
<evidence type="ECO:0000256" key="2">
    <source>
        <dbReference type="ARBA" id="ARBA00023125"/>
    </source>
</evidence>
<evidence type="ECO:0000256" key="4">
    <source>
        <dbReference type="PROSITE-ProRule" id="PRU00335"/>
    </source>
</evidence>
<evidence type="ECO:0000313" key="6">
    <source>
        <dbReference type="EMBL" id="GAA0615567.1"/>
    </source>
</evidence>
<dbReference type="RefSeq" id="WP_344603580.1">
    <property type="nucleotide sequence ID" value="NZ_BAAAHE010000012.1"/>
</dbReference>
<feature type="DNA-binding region" description="H-T-H motif" evidence="4">
    <location>
        <begin position="44"/>
        <end position="63"/>
    </location>
</feature>
<comment type="caution">
    <text evidence="6">The sequence shown here is derived from an EMBL/GenBank/DDBJ whole genome shotgun (WGS) entry which is preliminary data.</text>
</comment>
<dbReference type="InterPro" id="IPR001647">
    <property type="entry name" value="HTH_TetR"/>
</dbReference>
<evidence type="ECO:0000256" key="3">
    <source>
        <dbReference type="ARBA" id="ARBA00023163"/>
    </source>
</evidence>
<dbReference type="PROSITE" id="PS50977">
    <property type="entry name" value="HTH_TETR_2"/>
    <property type="match status" value="1"/>
</dbReference>
<dbReference type="PRINTS" id="PR00455">
    <property type="entry name" value="HTHTETR"/>
</dbReference>
<keyword evidence="2 4" id="KW-0238">DNA-binding</keyword>
<evidence type="ECO:0000256" key="1">
    <source>
        <dbReference type="ARBA" id="ARBA00023015"/>
    </source>
</evidence>
<sequence>MTAEPAVRDTSAAARGERRRARTRTAILDAAEEVFRARGYDAARVEEIAERADMSVGSIYQHFDGKRGLYLTLVDRALELFTAYMARSEDPSFTPLQRVLAGGDAYLRFHRDHPGAFQFLAYRAPGEDALAEDDALEARVRDRVGLLLDRFAQQIDAAIEAGEARPVDSARMTRFLWGAWNGVISLGLQPDGLRLSEDEITETLELARWLLREGLAAPALRDESGAVGDRVPLPYIAAAEE</sequence>
<dbReference type="InterPro" id="IPR025996">
    <property type="entry name" value="MT1864/Rv1816-like_C"/>
</dbReference>